<evidence type="ECO:0000256" key="1">
    <source>
        <dbReference type="SAM" id="MobiDB-lite"/>
    </source>
</evidence>
<protein>
    <submittedName>
        <fullName evidence="2">Uncharacterized protein</fullName>
    </submittedName>
</protein>
<accession>A0A6L2JC39</accession>
<organism evidence="2">
    <name type="scientific">Tanacetum cinerariifolium</name>
    <name type="common">Dalmatian daisy</name>
    <name type="synonym">Chrysanthemum cinerariifolium</name>
    <dbReference type="NCBI Taxonomy" id="118510"/>
    <lineage>
        <taxon>Eukaryota</taxon>
        <taxon>Viridiplantae</taxon>
        <taxon>Streptophyta</taxon>
        <taxon>Embryophyta</taxon>
        <taxon>Tracheophyta</taxon>
        <taxon>Spermatophyta</taxon>
        <taxon>Magnoliopsida</taxon>
        <taxon>eudicotyledons</taxon>
        <taxon>Gunneridae</taxon>
        <taxon>Pentapetalae</taxon>
        <taxon>asterids</taxon>
        <taxon>campanulids</taxon>
        <taxon>Asterales</taxon>
        <taxon>Asteraceae</taxon>
        <taxon>Asteroideae</taxon>
        <taxon>Anthemideae</taxon>
        <taxon>Anthemidinae</taxon>
        <taxon>Tanacetum</taxon>
    </lineage>
</organism>
<dbReference type="EMBL" id="BKCJ010000592">
    <property type="protein sequence ID" value="GEU34578.1"/>
    <property type="molecule type" value="Genomic_DNA"/>
</dbReference>
<reference evidence="2" key="1">
    <citation type="journal article" date="2019" name="Sci. Rep.">
        <title>Draft genome of Tanacetum cinerariifolium, the natural source of mosquito coil.</title>
        <authorList>
            <person name="Yamashiro T."/>
            <person name="Shiraishi A."/>
            <person name="Satake H."/>
            <person name="Nakayama K."/>
        </authorList>
    </citation>
    <scope>NUCLEOTIDE SEQUENCE</scope>
</reference>
<sequence>MENANPSSPHESPNSIMNRKEYEIGDIREEEIEEEEEVMKVEELGAGYFDKLLIRDKLAYHKYLLCDPSPPFIRRCPTIIGGNPLNLKIPCNKRHIHVWKDIISVMDPCLSYVVLGKPFVEETAKYGKIWYDEDVHNLRSVETKFPAIVFYDELSSEKTLSCEPMEDTAYLCLNFTKDYEGNKINTTYPGKTNTPYPSYGNKIF</sequence>
<feature type="compositionally biased region" description="Polar residues" evidence="1">
    <location>
        <begin position="1"/>
        <end position="17"/>
    </location>
</feature>
<proteinExistence type="predicted"/>
<feature type="region of interest" description="Disordered" evidence="1">
    <location>
        <begin position="1"/>
        <end position="23"/>
    </location>
</feature>
<name>A0A6L2JC39_TANCI</name>
<comment type="caution">
    <text evidence="2">The sequence shown here is derived from an EMBL/GenBank/DDBJ whole genome shotgun (WGS) entry which is preliminary data.</text>
</comment>
<evidence type="ECO:0000313" key="2">
    <source>
        <dbReference type="EMBL" id="GEU34578.1"/>
    </source>
</evidence>
<gene>
    <name evidence="2" type="ORF">Tci_006556</name>
</gene>
<dbReference type="AlphaFoldDB" id="A0A6L2JC39"/>